<name>A0A0W1AGH4_9GAMM</name>
<dbReference type="AlphaFoldDB" id="A0A0W1AGH4"/>
<feature type="domain" description="N-acetyltransferase" evidence="1">
    <location>
        <begin position="9"/>
        <end position="107"/>
    </location>
</feature>
<organism evidence="2 3">
    <name type="scientific">Legionella waltersii</name>
    <dbReference type="NCBI Taxonomy" id="66969"/>
    <lineage>
        <taxon>Bacteria</taxon>
        <taxon>Pseudomonadati</taxon>
        <taxon>Pseudomonadota</taxon>
        <taxon>Gammaproteobacteria</taxon>
        <taxon>Legionellales</taxon>
        <taxon>Legionellaceae</taxon>
        <taxon>Legionella</taxon>
    </lineage>
</organism>
<accession>A0A0W1AGH4</accession>
<dbReference type="InterPro" id="IPR000182">
    <property type="entry name" value="GNAT_dom"/>
</dbReference>
<dbReference type="PANTHER" id="PTHR43792:SF1">
    <property type="entry name" value="N-ACETYLTRANSFERASE DOMAIN-CONTAINING PROTEIN"/>
    <property type="match status" value="1"/>
</dbReference>
<dbReference type="Proteomes" id="UP000054729">
    <property type="component" value="Unassembled WGS sequence"/>
</dbReference>
<dbReference type="PANTHER" id="PTHR43792">
    <property type="entry name" value="GNAT FAMILY, PUTATIVE (AFU_ORTHOLOGUE AFUA_3G00765)-RELATED-RELATED"/>
    <property type="match status" value="1"/>
</dbReference>
<evidence type="ECO:0000259" key="1">
    <source>
        <dbReference type="Pfam" id="PF13302"/>
    </source>
</evidence>
<dbReference type="InterPro" id="IPR051531">
    <property type="entry name" value="N-acetyltransferase"/>
</dbReference>
<keyword evidence="3" id="KW-1185">Reference proteome</keyword>
<evidence type="ECO:0000313" key="3">
    <source>
        <dbReference type="Proteomes" id="UP000054729"/>
    </source>
</evidence>
<dbReference type="GO" id="GO:0016747">
    <property type="term" value="F:acyltransferase activity, transferring groups other than amino-acyl groups"/>
    <property type="evidence" value="ECO:0007669"/>
    <property type="project" value="InterPro"/>
</dbReference>
<keyword evidence="2" id="KW-0808">Transferase</keyword>
<gene>
    <name evidence="2" type="ORF">Lwal_1160</name>
</gene>
<dbReference type="EMBL" id="LNZB01000031">
    <property type="protein sequence ID" value="KTD80463.1"/>
    <property type="molecule type" value="Genomic_DNA"/>
</dbReference>
<dbReference type="PATRIC" id="fig|66969.6.peg.1273"/>
<dbReference type="InterPro" id="IPR016181">
    <property type="entry name" value="Acyl_CoA_acyltransferase"/>
</dbReference>
<dbReference type="Gene3D" id="3.40.630.30">
    <property type="match status" value="1"/>
</dbReference>
<proteinExistence type="predicted"/>
<sequence length="107" mass="12376">MAIFLLTERLILTTPKLEDLDEVFELQSDPEVMRYIGDGVRTKAMVATFLNMAIEHYAKHGFSFFSVREKDTNHFIGQAGLIYLGYDDNQPQIEVGYRLHSRYWGKG</sequence>
<evidence type="ECO:0000313" key="2">
    <source>
        <dbReference type="EMBL" id="KTD80463.1"/>
    </source>
</evidence>
<dbReference type="STRING" id="66969.Lwal_1160"/>
<dbReference type="SUPFAM" id="SSF55729">
    <property type="entry name" value="Acyl-CoA N-acyltransferases (Nat)"/>
    <property type="match status" value="1"/>
</dbReference>
<protein>
    <submittedName>
        <fullName evidence="2">GNAT family acetyltransferase</fullName>
    </submittedName>
</protein>
<dbReference type="Pfam" id="PF13302">
    <property type="entry name" value="Acetyltransf_3"/>
    <property type="match status" value="1"/>
</dbReference>
<reference evidence="2 3" key="1">
    <citation type="submission" date="2015-11" db="EMBL/GenBank/DDBJ databases">
        <title>Genomic analysis of 38 Legionella species identifies large and diverse effector repertoires.</title>
        <authorList>
            <person name="Burstein D."/>
            <person name="Amaro F."/>
            <person name="Zusman T."/>
            <person name="Lifshitz Z."/>
            <person name="Cohen O."/>
            <person name="Gilbert J.A."/>
            <person name="Pupko T."/>
            <person name="Shuman H.A."/>
            <person name="Segal G."/>
        </authorList>
    </citation>
    <scope>NUCLEOTIDE SEQUENCE [LARGE SCALE GENOMIC DNA]</scope>
    <source>
        <strain evidence="2 3">ATCC 51914</strain>
    </source>
</reference>
<comment type="caution">
    <text evidence="2">The sequence shown here is derived from an EMBL/GenBank/DDBJ whole genome shotgun (WGS) entry which is preliminary data.</text>
</comment>